<evidence type="ECO:0000256" key="2">
    <source>
        <dbReference type="ARBA" id="ARBA00019907"/>
    </source>
</evidence>
<keyword evidence="4" id="KW-0520">NAD</keyword>
<name>A0ABS7DYS5_9GAMM</name>
<feature type="transmembrane region" description="Helical" evidence="4">
    <location>
        <begin position="96"/>
        <end position="116"/>
    </location>
</feature>
<evidence type="ECO:0000256" key="4">
    <source>
        <dbReference type="RuleBase" id="RU004429"/>
    </source>
</evidence>
<gene>
    <name evidence="5" type="ORF">K0625_00280</name>
</gene>
<sequence>MIEIIFITTAIVCVISALLTVTAHNAVHALLYLVTMMIAIALIFFLFGSPFAAALQIIVYAGAVMVLFVFVTMMLHQGEQSIIDERTLFSLKTAKGPLLLAVILVIELLLIGITPLDNPSSQTALNTVNSESQQLSAGSKTASLTSVKSLAKQLYGPYKLLVIIAAMLLLASLIAAIHIARKSSKLTENSPVNGDSESKASEAAP</sequence>
<dbReference type="InterPro" id="IPR001457">
    <property type="entry name" value="NADH_UbQ/plastoQ_OxRdtase_su6"/>
</dbReference>
<comment type="subcellular location">
    <subcellularLocation>
        <location evidence="4">Cell membrane</location>
        <topology evidence="4">Multi-pass membrane protein</topology>
    </subcellularLocation>
</comment>
<evidence type="ECO:0000313" key="5">
    <source>
        <dbReference type="EMBL" id="MBW8182086.1"/>
    </source>
</evidence>
<comment type="function">
    <text evidence="4">NDH-1 shuttles electrons from NADH, via FMN and iron-sulfur (Fe-S) centers, to quinones in the respiratory chain. Couples the redox reaction to proton translocation (for every two electrons transferred, four hydrogen ions are translocated across the cytoplasmic membrane), and thus conserves the redox energy in a proton gradient.</text>
</comment>
<dbReference type="Pfam" id="PF00499">
    <property type="entry name" value="Oxidored_q3"/>
    <property type="match status" value="1"/>
</dbReference>
<keyword evidence="6" id="KW-1185">Reference proteome</keyword>
<keyword evidence="4" id="KW-0874">Quinone</keyword>
<keyword evidence="4" id="KW-1133">Transmembrane helix</keyword>
<dbReference type="RefSeq" id="WP_220107834.1">
    <property type="nucleotide sequence ID" value="NZ_JAHZST010000001.1"/>
</dbReference>
<dbReference type="EMBL" id="JAHZST010000001">
    <property type="protein sequence ID" value="MBW8182086.1"/>
    <property type="molecule type" value="Genomic_DNA"/>
</dbReference>
<feature type="transmembrane region" description="Helical" evidence="4">
    <location>
        <begin position="53"/>
        <end position="75"/>
    </location>
</feature>
<comment type="similarity">
    <text evidence="1 4">Belongs to the complex I subunit 6 family.</text>
</comment>
<dbReference type="PANTHER" id="PTHR33269">
    <property type="entry name" value="NADH-UBIQUINONE OXIDOREDUCTASE CHAIN 6"/>
    <property type="match status" value="1"/>
</dbReference>
<evidence type="ECO:0000313" key="6">
    <source>
        <dbReference type="Proteomes" id="UP001195963"/>
    </source>
</evidence>
<feature type="transmembrane region" description="Helical" evidence="4">
    <location>
        <begin position="160"/>
        <end position="180"/>
    </location>
</feature>
<feature type="transmembrane region" description="Helical" evidence="4">
    <location>
        <begin position="30"/>
        <end position="47"/>
    </location>
</feature>
<protein>
    <recommendedName>
        <fullName evidence="2 4">NADH-quinone oxidoreductase subunit J</fullName>
        <ecNumber evidence="4">7.1.1.-</ecNumber>
    </recommendedName>
</protein>
<evidence type="ECO:0000256" key="1">
    <source>
        <dbReference type="ARBA" id="ARBA00005698"/>
    </source>
</evidence>
<keyword evidence="4" id="KW-0812">Transmembrane</keyword>
<evidence type="ECO:0000256" key="3">
    <source>
        <dbReference type="ARBA" id="ARBA00025811"/>
    </source>
</evidence>
<dbReference type="EC" id="7.1.1.-" evidence="4"/>
<accession>A0ABS7DYS5</accession>
<comment type="caution">
    <text evidence="5">The sequence shown here is derived from an EMBL/GenBank/DDBJ whole genome shotgun (WGS) entry which is preliminary data.</text>
</comment>
<comment type="subunit">
    <text evidence="3">Composed of 13 different subunits. Subunits NuoA, H, J, K, L, M, N constitute the membrane sector of the complex.</text>
</comment>
<dbReference type="Gene3D" id="1.20.120.1200">
    <property type="entry name" value="NADH-ubiquinone/plastoquinone oxidoreductase chain 6, subunit NuoJ"/>
    <property type="match status" value="1"/>
</dbReference>
<keyword evidence="4" id="KW-1003">Cell membrane</keyword>
<feature type="transmembrane region" description="Helical" evidence="4">
    <location>
        <begin position="6"/>
        <end position="23"/>
    </location>
</feature>
<dbReference type="PANTHER" id="PTHR33269:SF17">
    <property type="entry name" value="NADH-UBIQUINONE OXIDOREDUCTASE CHAIN 6"/>
    <property type="match status" value="1"/>
</dbReference>
<reference evidence="5 6" key="1">
    <citation type="submission" date="2021-07" db="EMBL/GenBank/DDBJ databases">
        <title>Shewanella sp. nov, isolated from SCS.</title>
        <authorList>
            <person name="Cao W.R."/>
        </authorList>
    </citation>
    <scope>NUCLEOTIDE SEQUENCE [LARGE SCALE GENOMIC DNA]</scope>
    <source>
        <strain evidence="5 6">NR704-98</strain>
    </source>
</reference>
<dbReference type="Proteomes" id="UP001195963">
    <property type="component" value="Unassembled WGS sequence"/>
</dbReference>
<keyword evidence="4" id="KW-0472">Membrane</keyword>
<organism evidence="5 6">
    <name type="scientific">Shewanella nanhaiensis</name>
    <dbReference type="NCBI Taxonomy" id="2864872"/>
    <lineage>
        <taxon>Bacteria</taxon>
        <taxon>Pseudomonadati</taxon>
        <taxon>Pseudomonadota</taxon>
        <taxon>Gammaproteobacteria</taxon>
        <taxon>Alteromonadales</taxon>
        <taxon>Shewanellaceae</taxon>
        <taxon>Shewanella</taxon>
    </lineage>
</organism>
<dbReference type="InterPro" id="IPR042106">
    <property type="entry name" value="Nuo/plastoQ_OxRdtase_6_NuoJ"/>
</dbReference>
<proteinExistence type="inferred from homology"/>
<comment type="catalytic activity">
    <reaction evidence="4">
        <text>a quinone + NADH + 5 H(+)(in) = a quinol + NAD(+) + 4 H(+)(out)</text>
        <dbReference type="Rhea" id="RHEA:57888"/>
        <dbReference type="ChEBI" id="CHEBI:15378"/>
        <dbReference type="ChEBI" id="CHEBI:24646"/>
        <dbReference type="ChEBI" id="CHEBI:57540"/>
        <dbReference type="ChEBI" id="CHEBI:57945"/>
        <dbReference type="ChEBI" id="CHEBI:132124"/>
    </reaction>
</comment>